<dbReference type="InterPro" id="IPR029028">
    <property type="entry name" value="Alpha/beta_knot_MTases"/>
</dbReference>
<dbReference type="GO" id="GO:0005737">
    <property type="term" value="C:cytoplasm"/>
    <property type="evidence" value="ECO:0007669"/>
    <property type="project" value="UniProtKB-SubCell"/>
</dbReference>
<proteinExistence type="inferred from homology"/>
<evidence type="ECO:0000256" key="9">
    <source>
        <dbReference type="ARBA" id="ARBA00022691"/>
    </source>
</evidence>
<comment type="catalytic activity">
    <reaction evidence="11 12">
        <text>uridine(1498) in 16S rRNA + S-adenosyl-L-methionine = N(3)-methyluridine(1498) in 16S rRNA + S-adenosyl-L-homocysteine + H(+)</text>
        <dbReference type="Rhea" id="RHEA:42920"/>
        <dbReference type="Rhea" id="RHEA-COMP:10283"/>
        <dbReference type="Rhea" id="RHEA-COMP:10284"/>
        <dbReference type="ChEBI" id="CHEBI:15378"/>
        <dbReference type="ChEBI" id="CHEBI:57856"/>
        <dbReference type="ChEBI" id="CHEBI:59789"/>
        <dbReference type="ChEBI" id="CHEBI:65315"/>
        <dbReference type="ChEBI" id="CHEBI:74502"/>
        <dbReference type="EC" id="2.1.1.193"/>
    </reaction>
</comment>
<evidence type="ECO:0000256" key="5">
    <source>
        <dbReference type="ARBA" id="ARBA00022490"/>
    </source>
</evidence>
<dbReference type="PANTHER" id="PTHR30027:SF3">
    <property type="entry name" value="16S RRNA (URACIL(1498)-N(3))-METHYLTRANSFERASE"/>
    <property type="match status" value="1"/>
</dbReference>
<evidence type="ECO:0000259" key="13">
    <source>
        <dbReference type="Pfam" id="PF04452"/>
    </source>
</evidence>
<reference evidence="16" key="1">
    <citation type="submission" date="2016-10" db="EMBL/GenBank/DDBJ databases">
        <authorList>
            <person name="Varghese N."/>
            <person name="Submissions S."/>
        </authorList>
    </citation>
    <scope>NUCLEOTIDE SEQUENCE [LARGE SCALE GENOMIC DNA]</scope>
    <source>
        <strain evidence="16">DSM 1565</strain>
    </source>
</reference>
<evidence type="ECO:0000256" key="7">
    <source>
        <dbReference type="ARBA" id="ARBA00022603"/>
    </source>
</evidence>
<dbReference type="InterPro" id="IPR015947">
    <property type="entry name" value="PUA-like_sf"/>
</dbReference>
<keyword evidence="6 12" id="KW-0698">rRNA processing</keyword>
<dbReference type="EMBL" id="FPCH01000002">
    <property type="protein sequence ID" value="SFV35493.1"/>
    <property type="molecule type" value="Genomic_DNA"/>
</dbReference>
<feature type="domain" description="Ribosomal RNA small subunit methyltransferase E methyltransferase" evidence="13">
    <location>
        <begin position="82"/>
        <end position="238"/>
    </location>
</feature>
<dbReference type="GO" id="GO:0070042">
    <property type="term" value="F:rRNA (uridine-N3-)-methyltransferase activity"/>
    <property type="evidence" value="ECO:0007669"/>
    <property type="project" value="TreeGrafter"/>
</dbReference>
<sequence>MAIRDLTSERLFVDNDLAAAKLLELEPPQAHYLTGVLRLRPGAKLLVFNGRDGEWVATLAETHKRRVTLQVEEQTRPQESGPDIDYLFAPLKRSRLDYMVQKATEMGAARLRPVITERTVAERVNSERMRANVIEAAEQCGILQVPAVEPPAKLDDVLDDWDEARRLIYCDEHEQLSDPIGALEKLSAGPLAVLIGPEGGFSPRERQRLVGKPYVVPLSLGPRIMRADTAAVAALAIVNAVLGDWRRR</sequence>
<gene>
    <name evidence="15" type="ORF">SAMN04488557_2593</name>
</gene>
<evidence type="ECO:0000256" key="2">
    <source>
        <dbReference type="ARBA" id="ARBA00005528"/>
    </source>
</evidence>
<evidence type="ECO:0000256" key="3">
    <source>
        <dbReference type="ARBA" id="ARBA00012328"/>
    </source>
</evidence>
<comment type="similarity">
    <text evidence="2 12">Belongs to the RNA methyltransferase RsmE family.</text>
</comment>
<keyword evidence="8 12" id="KW-0808">Transferase</keyword>
<evidence type="ECO:0000256" key="4">
    <source>
        <dbReference type="ARBA" id="ARBA00013673"/>
    </source>
</evidence>
<dbReference type="EC" id="2.1.1.193" evidence="3 12"/>
<dbReference type="CDD" id="cd18084">
    <property type="entry name" value="RsmE-like"/>
    <property type="match status" value="1"/>
</dbReference>
<keyword evidence="7 12" id="KW-0489">Methyltransferase</keyword>
<dbReference type="PIRSF" id="PIRSF015601">
    <property type="entry name" value="MTase_slr0722"/>
    <property type="match status" value="1"/>
</dbReference>
<dbReference type="STRING" id="51670.SAMN04488557_2593"/>
<evidence type="ECO:0000313" key="15">
    <source>
        <dbReference type="EMBL" id="SFV35493.1"/>
    </source>
</evidence>
<keyword evidence="16" id="KW-1185">Reference proteome</keyword>
<accession>A0A1I7NLJ0</accession>
<evidence type="ECO:0000259" key="14">
    <source>
        <dbReference type="Pfam" id="PF20260"/>
    </source>
</evidence>
<dbReference type="InterPro" id="IPR006700">
    <property type="entry name" value="RsmE"/>
</dbReference>
<evidence type="ECO:0000256" key="6">
    <source>
        <dbReference type="ARBA" id="ARBA00022552"/>
    </source>
</evidence>
<dbReference type="Pfam" id="PF04452">
    <property type="entry name" value="Methyltrans_RNA"/>
    <property type="match status" value="1"/>
</dbReference>
<evidence type="ECO:0000313" key="16">
    <source>
        <dbReference type="Proteomes" id="UP000199423"/>
    </source>
</evidence>
<keyword evidence="5 12" id="KW-0963">Cytoplasm</keyword>
<dbReference type="Gene3D" id="2.40.240.20">
    <property type="entry name" value="Hypothetical PUA domain-like, domain 1"/>
    <property type="match status" value="1"/>
</dbReference>
<evidence type="ECO:0000256" key="10">
    <source>
        <dbReference type="ARBA" id="ARBA00025699"/>
    </source>
</evidence>
<dbReference type="RefSeq" id="WP_092868047.1">
    <property type="nucleotide sequence ID" value="NZ_FPCH01000002.1"/>
</dbReference>
<dbReference type="GO" id="GO:0070475">
    <property type="term" value="P:rRNA base methylation"/>
    <property type="evidence" value="ECO:0007669"/>
    <property type="project" value="TreeGrafter"/>
</dbReference>
<evidence type="ECO:0000256" key="1">
    <source>
        <dbReference type="ARBA" id="ARBA00004496"/>
    </source>
</evidence>
<dbReference type="SUPFAM" id="SSF88697">
    <property type="entry name" value="PUA domain-like"/>
    <property type="match status" value="1"/>
</dbReference>
<dbReference type="Pfam" id="PF20260">
    <property type="entry name" value="PUA_4"/>
    <property type="match status" value="1"/>
</dbReference>
<dbReference type="InterPro" id="IPR046887">
    <property type="entry name" value="RsmE_PUA-like"/>
</dbReference>
<name>A0A1I7NLJ0_9HYPH</name>
<feature type="domain" description="Ribosomal RNA small subunit methyltransferase E PUA-like" evidence="14">
    <location>
        <begin position="27"/>
        <end position="72"/>
    </location>
</feature>
<dbReference type="NCBIfam" id="TIGR00046">
    <property type="entry name" value="RsmE family RNA methyltransferase"/>
    <property type="match status" value="1"/>
</dbReference>
<dbReference type="InterPro" id="IPR046886">
    <property type="entry name" value="RsmE_MTase_dom"/>
</dbReference>
<dbReference type="Proteomes" id="UP000199423">
    <property type="component" value="Unassembled WGS sequence"/>
</dbReference>
<dbReference type="NCBIfam" id="NF008696">
    <property type="entry name" value="PRK11713.3-5"/>
    <property type="match status" value="1"/>
</dbReference>
<dbReference type="InterPro" id="IPR029026">
    <property type="entry name" value="tRNA_m1G_MTases_N"/>
</dbReference>
<keyword evidence="9 12" id="KW-0949">S-adenosyl-L-methionine</keyword>
<dbReference type="PANTHER" id="PTHR30027">
    <property type="entry name" value="RIBOSOMAL RNA SMALL SUBUNIT METHYLTRANSFERASE E"/>
    <property type="match status" value="1"/>
</dbReference>
<comment type="subcellular location">
    <subcellularLocation>
        <location evidence="1 12">Cytoplasm</location>
    </subcellularLocation>
</comment>
<dbReference type="OrthoDB" id="9815641at2"/>
<protein>
    <recommendedName>
        <fullName evidence="4 12">Ribosomal RNA small subunit methyltransferase E</fullName>
        <ecNumber evidence="3 12">2.1.1.193</ecNumber>
    </recommendedName>
</protein>
<evidence type="ECO:0000256" key="11">
    <source>
        <dbReference type="ARBA" id="ARBA00047944"/>
    </source>
</evidence>
<dbReference type="SUPFAM" id="SSF75217">
    <property type="entry name" value="alpha/beta knot"/>
    <property type="match status" value="1"/>
</dbReference>
<comment type="function">
    <text evidence="10 12">Specifically methylates the N3 position of the uracil ring of uridine 1498 (m3U1498) in 16S rRNA. Acts on the fully assembled 30S ribosomal subunit.</text>
</comment>
<dbReference type="Gene3D" id="3.40.1280.10">
    <property type="match status" value="1"/>
</dbReference>
<organism evidence="15 16">
    <name type="scientific">Hyphomicrobium facile</name>
    <dbReference type="NCBI Taxonomy" id="51670"/>
    <lineage>
        <taxon>Bacteria</taxon>
        <taxon>Pseudomonadati</taxon>
        <taxon>Pseudomonadota</taxon>
        <taxon>Alphaproteobacteria</taxon>
        <taxon>Hyphomicrobiales</taxon>
        <taxon>Hyphomicrobiaceae</taxon>
        <taxon>Hyphomicrobium</taxon>
    </lineage>
</organism>
<dbReference type="AlphaFoldDB" id="A0A1I7NLJ0"/>
<evidence type="ECO:0000256" key="12">
    <source>
        <dbReference type="PIRNR" id="PIRNR015601"/>
    </source>
</evidence>
<evidence type="ECO:0000256" key="8">
    <source>
        <dbReference type="ARBA" id="ARBA00022679"/>
    </source>
</evidence>